<reference evidence="2" key="1">
    <citation type="submission" date="2018-05" db="EMBL/GenBank/DDBJ databases">
        <authorList>
            <person name="Lanie J.A."/>
            <person name="Ng W.-L."/>
            <person name="Kazmierczak K.M."/>
            <person name="Andrzejewski T.M."/>
            <person name="Davidsen T.M."/>
            <person name="Wayne K.J."/>
            <person name="Tettelin H."/>
            <person name="Glass J.I."/>
            <person name="Rusch D."/>
            <person name="Podicherti R."/>
            <person name="Tsui H.-C.T."/>
            <person name="Winkler M.E."/>
        </authorList>
    </citation>
    <scope>NUCLEOTIDE SEQUENCE</scope>
</reference>
<organism evidence="2">
    <name type="scientific">marine metagenome</name>
    <dbReference type="NCBI Taxonomy" id="408172"/>
    <lineage>
        <taxon>unclassified sequences</taxon>
        <taxon>metagenomes</taxon>
        <taxon>ecological metagenomes</taxon>
    </lineage>
</organism>
<dbReference type="EMBL" id="UINC01114184">
    <property type="protein sequence ID" value="SVC84321.1"/>
    <property type="molecule type" value="Genomic_DNA"/>
</dbReference>
<name>A0A382QJ80_9ZZZZ</name>
<proteinExistence type="predicted"/>
<evidence type="ECO:0000313" key="2">
    <source>
        <dbReference type="EMBL" id="SVC84321.1"/>
    </source>
</evidence>
<protein>
    <submittedName>
        <fullName evidence="2">Uncharacterized protein</fullName>
    </submittedName>
</protein>
<accession>A0A382QJ80</accession>
<feature type="region of interest" description="Disordered" evidence="1">
    <location>
        <begin position="127"/>
        <end position="149"/>
    </location>
</feature>
<evidence type="ECO:0000256" key="1">
    <source>
        <dbReference type="SAM" id="MobiDB-lite"/>
    </source>
</evidence>
<gene>
    <name evidence="2" type="ORF">METZ01_LOCUS337175</name>
</gene>
<sequence>MNKRILTVATVCVVLLVVIWLKNGTDTVSGEQVPGEGFAAVPGLRGSQDIYGPYEVVQNWPKPMSESLAGHEDWTYSVTMDVFAESPDRVFLVQKGELPLIESRPESIWLPELGPGMQYPNFRLPLRQAGGSIPNGDQLESEGNGRPGI</sequence>
<dbReference type="AlphaFoldDB" id="A0A382QJ80"/>
<feature type="non-terminal residue" evidence="2">
    <location>
        <position position="149"/>
    </location>
</feature>